<dbReference type="Proteomes" id="UP000027466">
    <property type="component" value="Unassembled WGS sequence"/>
</dbReference>
<accession>A0A069PBA6</accession>
<evidence type="ECO:0000259" key="1">
    <source>
        <dbReference type="Pfam" id="PF07883"/>
    </source>
</evidence>
<evidence type="ECO:0000313" key="3">
    <source>
        <dbReference type="Proteomes" id="UP000027466"/>
    </source>
</evidence>
<dbReference type="EMBL" id="JFHC01000120">
    <property type="protein sequence ID" value="KDR37953.1"/>
    <property type="molecule type" value="Genomic_DNA"/>
</dbReference>
<dbReference type="InterPro" id="IPR013096">
    <property type="entry name" value="Cupin_2"/>
</dbReference>
<dbReference type="Pfam" id="PF07883">
    <property type="entry name" value="Cupin_2"/>
    <property type="match status" value="1"/>
</dbReference>
<dbReference type="AlphaFoldDB" id="A0A069PBA6"/>
<comment type="caution">
    <text evidence="2">The sequence shown here is derived from an EMBL/GenBank/DDBJ whole genome shotgun (WGS) entry which is preliminary data.</text>
</comment>
<dbReference type="InterPro" id="IPR014710">
    <property type="entry name" value="RmlC-like_jellyroll"/>
</dbReference>
<proteinExistence type="predicted"/>
<organism evidence="2 3">
    <name type="scientific">Caballeronia glathei</name>
    <dbReference type="NCBI Taxonomy" id="60547"/>
    <lineage>
        <taxon>Bacteria</taxon>
        <taxon>Pseudomonadati</taxon>
        <taxon>Pseudomonadota</taxon>
        <taxon>Betaproteobacteria</taxon>
        <taxon>Burkholderiales</taxon>
        <taxon>Burkholderiaceae</taxon>
        <taxon>Caballeronia</taxon>
    </lineage>
</organism>
<protein>
    <submittedName>
        <fullName evidence="2">Cupin</fullName>
    </submittedName>
</protein>
<dbReference type="SUPFAM" id="SSF51182">
    <property type="entry name" value="RmlC-like cupins"/>
    <property type="match status" value="1"/>
</dbReference>
<name>A0A069PBA6_9BURK</name>
<evidence type="ECO:0000313" key="2">
    <source>
        <dbReference type="EMBL" id="KDR37953.1"/>
    </source>
</evidence>
<dbReference type="Gene3D" id="2.60.120.10">
    <property type="entry name" value="Jelly Rolls"/>
    <property type="match status" value="1"/>
</dbReference>
<sequence>MDTLLQTDSAWDGAPYANYPSGRPEISVLRITVPAHSVLPWHTHPMPNAGYVLSGTITVEKPDGEKRTVNAGDVLPETVGSVHRGVTGDSPVTLIVFYAGSKGMPLSQRR</sequence>
<feature type="domain" description="Cupin type-2" evidence="1">
    <location>
        <begin position="31"/>
        <end position="97"/>
    </location>
</feature>
<dbReference type="InterPro" id="IPR011051">
    <property type="entry name" value="RmlC_Cupin_sf"/>
</dbReference>
<keyword evidence="3" id="KW-1185">Reference proteome</keyword>
<gene>
    <name evidence="2" type="ORF">BG61_05555</name>
</gene>
<dbReference type="CDD" id="cd02236">
    <property type="entry name" value="cupin_CV2614-like"/>
    <property type="match status" value="1"/>
</dbReference>
<reference evidence="2 3" key="1">
    <citation type="submission" date="2014-03" db="EMBL/GenBank/DDBJ databases">
        <title>Draft Genome Sequences of Four Burkholderia Strains.</title>
        <authorList>
            <person name="Liu X.Y."/>
            <person name="Li C.X."/>
            <person name="Xu J.H."/>
        </authorList>
    </citation>
    <scope>NUCLEOTIDE SEQUENCE [LARGE SCALE GENOMIC DNA]</scope>
    <source>
        <strain evidence="2 3">DSM 50014</strain>
    </source>
</reference>